<organism evidence="1 2">
    <name type="scientific">Streptomyces venetus</name>
    <dbReference type="NCBI Taxonomy" id="1701086"/>
    <lineage>
        <taxon>Bacteria</taxon>
        <taxon>Bacillati</taxon>
        <taxon>Actinomycetota</taxon>
        <taxon>Actinomycetes</taxon>
        <taxon>Kitasatosporales</taxon>
        <taxon>Streptomycetaceae</taxon>
        <taxon>Streptomyces</taxon>
    </lineage>
</organism>
<dbReference type="Proteomes" id="UP001501115">
    <property type="component" value="Unassembled WGS sequence"/>
</dbReference>
<protein>
    <recommendedName>
        <fullName evidence="3">HEPN domain-containing protein</fullName>
    </recommendedName>
</protein>
<evidence type="ECO:0000313" key="2">
    <source>
        <dbReference type="Proteomes" id="UP001501115"/>
    </source>
</evidence>
<proteinExistence type="predicted"/>
<reference evidence="2" key="1">
    <citation type="journal article" date="2019" name="Int. J. Syst. Evol. Microbiol.">
        <title>The Global Catalogue of Microorganisms (GCM) 10K type strain sequencing project: providing services to taxonomists for standard genome sequencing and annotation.</title>
        <authorList>
            <consortium name="The Broad Institute Genomics Platform"/>
            <consortium name="The Broad Institute Genome Sequencing Center for Infectious Disease"/>
            <person name="Wu L."/>
            <person name="Ma J."/>
        </authorList>
    </citation>
    <scope>NUCLEOTIDE SEQUENCE [LARGE SCALE GENOMIC DNA]</scope>
    <source>
        <strain evidence="2">JCM 31290</strain>
    </source>
</reference>
<accession>A0ABP8H6V7</accession>
<evidence type="ECO:0008006" key="3">
    <source>
        <dbReference type="Google" id="ProtNLM"/>
    </source>
</evidence>
<dbReference type="EMBL" id="BAABET010000013">
    <property type="protein sequence ID" value="GAA4335169.1"/>
    <property type="molecule type" value="Genomic_DNA"/>
</dbReference>
<evidence type="ECO:0000313" key="1">
    <source>
        <dbReference type="EMBL" id="GAA4335169.1"/>
    </source>
</evidence>
<name>A0ABP8H6V7_9ACTN</name>
<comment type="caution">
    <text evidence="1">The sequence shown here is derived from an EMBL/GenBank/DDBJ whole genome shotgun (WGS) entry which is preliminary data.</text>
</comment>
<keyword evidence="2" id="KW-1185">Reference proteome</keyword>
<gene>
    <name evidence="1" type="ORF">GCM10023086_67470</name>
</gene>
<sequence length="292" mass="31490">MDAPKNKGRTSVFLEAYSATDWGRDLGRAQPRTDPHPFGFGEPTWLVSLLRYAYPPLALRAALLALPDTEAVMYVHEAEGDPDSELLQLCSPARESLHNTAAEHAPLVVLTEGSTDVTVPKPALELLYPHLTDLARFMDYGSRPQGGAGSLVTTVRAFATAGITNPVIALFDNDTAASEALRPLARDTLPPNIKILQYPPRELASNYPTLGPASADTPTGRTTRADVNGLAGSIELYLGTDALSLPDGSLRPVQWRNYSSACQQYQHDPSPIDAQDWAGVRAILDAVIHALE</sequence>